<dbReference type="EMBL" id="JAINUF010000013">
    <property type="protein sequence ID" value="KAJ8343214.1"/>
    <property type="molecule type" value="Genomic_DNA"/>
</dbReference>
<dbReference type="Pfam" id="PF00041">
    <property type="entry name" value="fn3"/>
    <property type="match status" value="8"/>
</dbReference>
<dbReference type="PROSITE" id="PS50853">
    <property type="entry name" value="FN3"/>
    <property type="match status" value="11"/>
</dbReference>
<evidence type="ECO:0000256" key="2">
    <source>
        <dbReference type="SAM" id="MobiDB-lite"/>
    </source>
</evidence>
<comment type="caution">
    <text evidence="4">The sequence shown here is derived from an EMBL/GenBank/DDBJ whole genome shotgun (WGS) entry which is preliminary data.</text>
</comment>
<evidence type="ECO:0000259" key="3">
    <source>
        <dbReference type="PROSITE" id="PS50853"/>
    </source>
</evidence>
<evidence type="ECO:0000313" key="5">
    <source>
        <dbReference type="Proteomes" id="UP001152622"/>
    </source>
</evidence>
<dbReference type="Proteomes" id="UP001152622">
    <property type="component" value="Chromosome 13"/>
</dbReference>
<dbReference type="PANTHER" id="PTHR46708:SF2">
    <property type="entry name" value="FIBRONECTIN TYPE-III DOMAIN-CONTAINING PROTEIN"/>
    <property type="match status" value="1"/>
</dbReference>
<reference evidence="4" key="1">
    <citation type="journal article" date="2023" name="Science">
        <title>Genome structures resolve the early diversification of teleost fishes.</title>
        <authorList>
            <person name="Parey E."/>
            <person name="Louis A."/>
            <person name="Montfort J."/>
            <person name="Bouchez O."/>
            <person name="Roques C."/>
            <person name="Iampietro C."/>
            <person name="Lluch J."/>
            <person name="Castinel A."/>
            <person name="Donnadieu C."/>
            <person name="Desvignes T."/>
            <person name="Floi Bucao C."/>
            <person name="Jouanno E."/>
            <person name="Wen M."/>
            <person name="Mejri S."/>
            <person name="Dirks R."/>
            <person name="Jansen H."/>
            <person name="Henkel C."/>
            <person name="Chen W.J."/>
            <person name="Zahm M."/>
            <person name="Cabau C."/>
            <person name="Klopp C."/>
            <person name="Thompson A.W."/>
            <person name="Robinson-Rechavi M."/>
            <person name="Braasch I."/>
            <person name="Lecointre G."/>
            <person name="Bobe J."/>
            <person name="Postlethwait J.H."/>
            <person name="Berthelot C."/>
            <person name="Roest Crollius H."/>
            <person name="Guiguen Y."/>
        </authorList>
    </citation>
    <scope>NUCLEOTIDE SEQUENCE</scope>
    <source>
        <strain evidence="4">WJC10195</strain>
    </source>
</reference>
<gene>
    <name evidence="4" type="ORF">SKAU_G00305430</name>
</gene>
<organism evidence="4 5">
    <name type="scientific">Synaphobranchus kaupii</name>
    <name type="common">Kaup's arrowtooth eel</name>
    <dbReference type="NCBI Taxonomy" id="118154"/>
    <lineage>
        <taxon>Eukaryota</taxon>
        <taxon>Metazoa</taxon>
        <taxon>Chordata</taxon>
        <taxon>Craniata</taxon>
        <taxon>Vertebrata</taxon>
        <taxon>Euteleostomi</taxon>
        <taxon>Actinopterygii</taxon>
        <taxon>Neopterygii</taxon>
        <taxon>Teleostei</taxon>
        <taxon>Anguilliformes</taxon>
        <taxon>Synaphobranchidae</taxon>
        <taxon>Synaphobranchus</taxon>
    </lineage>
</organism>
<dbReference type="PANTHER" id="PTHR46708">
    <property type="entry name" value="TENASCIN"/>
    <property type="match status" value="1"/>
</dbReference>
<evidence type="ECO:0000256" key="1">
    <source>
        <dbReference type="ARBA" id="ARBA00022737"/>
    </source>
</evidence>
<feature type="domain" description="Fibronectin type-III" evidence="3">
    <location>
        <begin position="1348"/>
        <end position="1434"/>
    </location>
</feature>
<keyword evidence="1" id="KW-0677">Repeat</keyword>
<feature type="domain" description="Fibronectin type-III" evidence="3">
    <location>
        <begin position="1257"/>
        <end position="1347"/>
    </location>
</feature>
<proteinExistence type="predicted"/>
<dbReference type="SUPFAM" id="SSF49265">
    <property type="entry name" value="Fibronectin type III"/>
    <property type="match status" value="10"/>
</dbReference>
<feature type="domain" description="Fibronectin type-III" evidence="3">
    <location>
        <begin position="770"/>
        <end position="860"/>
    </location>
</feature>
<feature type="domain" description="Fibronectin type-III" evidence="3">
    <location>
        <begin position="506"/>
        <end position="596"/>
    </location>
</feature>
<feature type="domain" description="Fibronectin type-III" evidence="3">
    <location>
        <begin position="1009"/>
        <end position="1098"/>
    </location>
</feature>
<dbReference type="InterPro" id="IPR036116">
    <property type="entry name" value="FN3_sf"/>
</dbReference>
<feature type="domain" description="Fibronectin type-III" evidence="3">
    <location>
        <begin position="155"/>
        <end position="245"/>
    </location>
</feature>
<feature type="compositionally biased region" description="Polar residues" evidence="2">
    <location>
        <begin position="51"/>
        <end position="65"/>
    </location>
</feature>
<feature type="domain" description="Fibronectin type-III" evidence="3">
    <location>
        <begin position="861"/>
        <end position="947"/>
    </location>
</feature>
<feature type="domain" description="Fibronectin type-III" evidence="3">
    <location>
        <begin position="333"/>
        <end position="419"/>
    </location>
</feature>
<sequence>MCGHCRHSLSLCSSKVPVDQITSCPRLPRLSSGAVLGADNDSPTDTRRSAVGSQTPPTPTASHGQSVCEPCEFQTNVSTSEISISVCNYEFLNDFASEPRIFTLNLTCPTDCCTSPGNDSPPLLMTFPGLTPGNQYSFNILIDSNKMDTKIVYTKPERVSPEVSNRGTTDYIEVTWMCPPGNVEEYMVHLTSNFGDNQTKFLNSSFQSHLFSALTAGRNYTVTVTTISGPFAEESEPVSTATYPNPPGAIHAEEQTTDSITISWGWPQDMDWGQYSFIIFHQDHPNGQTLTSNRTVLANLTSGTLYNISLVTVGPMNYQSTAVTAEIYTNPNPPGAIHAEEQTTDSITISWGWPQDMDWGQYSFIIFYQDHPNGQTLTSNTTVLANLISGILYNISVVTIGPMNYQSTAVTAEIYTRPYPVLGLNATTINTTVVVLHWQRPQGYQPGYSFRVETCGCMPVPRNQIELDSMATVTGLPPGTNFSFTVYSQVQNSIEGEPISVYQYTKPERVSPEVSNRGTNDTIRVTWTPPLGNVEEYMVHLISNFGDNLTKFFNGSFQSHLFSGLTAGRNYTVIVTTISGPFAEESEPVSTATYPNPPGAIHAEEQTTDSITISWGWPQGMDWGQYSFIIFHQDHPNGQTLTSNRTVLANLTSGTLYNISLVTVGPMNYKSTAVTAEIYTRPYPVLGLNATTINTTVVVLHWQRPQGYQPGYSFRVETCGCMPVPRNQIELDSMATVTGLPPGTNFSFTVYSQVQNSIEGEPISVYQYTKPERVSPEVSNRGTNDTIGVTWTPPLGNVEEYMVHLTSNFGDNLTKFFNGSFQSHLFSGLTAGRNYIVTVTTISGPFAEESEPVSTATYPNPPGAIHAEEQTTDSITISWGWPQGMDWGQYSFIIFYEDHPNGQTLTSSTTVLANLTSGTLYNISLVTVGPMNYKSTAVTAEIYTSMDWGQYSFIIFYQDHPNGQTLTSNRTVLANLISGTLYNISMVTIGPMNYQSTAVTAEIYTRPYPVLGLNATTINTTVVVLHWQRPQGYEPGYSFRVETSGCMPVPRNQIELDSMATITGLPPGTNFSFTVYSQVQNSIEGEPISVYQYTKPERVNPEVSNRGMDWGQYSFIIFYQDHPDGQNLTSNTTVLANLTSGKLYNISLVTIGPMNYKSTAVTAEIYTRPYPVLGLSATTINTTVVLLHWQRPQGHQPGYSYRVVTSGCTSAPRTQIEENPMVTITGLNPGTNCSFTIYSQVQSAIEGEPISVYQYTKPERVSPVVSNRGTTDTIEVTWTYPPGNVEEYMVNLTGNFEDNRTKFLNSSFQSHLFSGLTAGRNYTVTVTTISGPFAEESEPVSTATYPNPPGAIHAEEQTTDSITISWGWPQGMDWGQYSFIIFYQDHPDGQNLTSNTTVLANLTSGKLYNISLVTIGPMNYKSTAVTAEIYTRPYPVLGLSATTINTTVVLLHWQRPQGHQPGYSYRVVTSGCTSAPRTQIEENPMVTITGLNPGTNCSFTIYSQVQSAIEGEPISVYQYTKPERVSPVVSNRGTTDTIEVTWTYPPGNVEEYMVNLTGNFEDNRTKFLNSSFQSHLFSGLTAGRNYTVTVTTISGPFAEESEPVSTATCEYDHQLKKIQSSST</sequence>
<feature type="region of interest" description="Disordered" evidence="2">
    <location>
        <begin position="35"/>
        <end position="66"/>
    </location>
</feature>
<protein>
    <recommendedName>
        <fullName evidence="3">Fibronectin type-III domain-containing protein</fullName>
    </recommendedName>
</protein>
<dbReference type="OrthoDB" id="10253954at2759"/>
<feature type="domain" description="Fibronectin type-III" evidence="3">
    <location>
        <begin position="1521"/>
        <end position="1612"/>
    </location>
</feature>
<evidence type="ECO:0000313" key="4">
    <source>
        <dbReference type="EMBL" id="KAJ8343214.1"/>
    </source>
</evidence>
<dbReference type="InterPro" id="IPR013783">
    <property type="entry name" value="Ig-like_fold"/>
</dbReference>
<dbReference type="CDD" id="cd00063">
    <property type="entry name" value="FN3"/>
    <property type="match status" value="11"/>
</dbReference>
<dbReference type="InterPro" id="IPR003961">
    <property type="entry name" value="FN3_dom"/>
</dbReference>
<feature type="domain" description="Fibronectin type-III" evidence="3">
    <location>
        <begin position="597"/>
        <end position="683"/>
    </location>
</feature>
<dbReference type="InterPro" id="IPR050991">
    <property type="entry name" value="ECM_Regulatory_Proteins"/>
</dbReference>
<feature type="domain" description="Fibronectin type-III" evidence="3">
    <location>
        <begin position="246"/>
        <end position="332"/>
    </location>
</feature>
<name>A0A9Q1EQU6_SYNKA</name>
<accession>A0A9Q1EQU6</accession>
<dbReference type="Gene3D" id="2.60.40.10">
    <property type="entry name" value="Immunoglobulins"/>
    <property type="match status" value="15"/>
</dbReference>
<dbReference type="SMART" id="SM00060">
    <property type="entry name" value="FN3"/>
    <property type="match status" value="15"/>
</dbReference>
<keyword evidence="5" id="KW-1185">Reference proteome</keyword>